<dbReference type="Proteomes" id="UP000280759">
    <property type="component" value="Unassembled WGS sequence"/>
</dbReference>
<evidence type="ECO:0000313" key="1">
    <source>
        <dbReference type="EMBL" id="VDC42098.1"/>
    </source>
</evidence>
<accession>A0A3P5XMX2</accession>
<dbReference type="RefSeq" id="WP_003045758.1">
    <property type="nucleotide sequence ID" value="NZ_BLKN01000015.1"/>
</dbReference>
<name>A0A3P5XMX2_STRCB</name>
<organism evidence="1 2">
    <name type="scientific">Streptococcus canis</name>
    <dbReference type="NCBI Taxonomy" id="1329"/>
    <lineage>
        <taxon>Bacteria</taxon>
        <taxon>Bacillati</taxon>
        <taxon>Bacillota</taxon>
        <taxon>Bacilli</taxon>
        <taxon>Lactobacillales</taxon>
        <taxon>Streptococcaceae</taxon>
        <taxon>Streptococcus</taxon>
    </lineage>
</organism>
<evidence type="ECO:0000313" key="2">
    <source>
        <dbReference type="Proteomes" id="UP000280759"/>
    </source>
</evidence>
<dbReference type="AlphaFoldDB" id="A0A3P5XMX2"/>
<reference evidence="1 2" key="1">
    <citation type="submission" date="2018-10" db="EMBL/GenBank/DDBJ databases">
        <authorList>
            <consortium name="Molecular Microbiology and Infection Unit (UMMI)"/>
            <person name="Machado M."/>
        </authorList>
    </citation>
    <scope>NUCLEOTIDE SEQUENCE [LARGE SCALE GENOMIC DNA]</scope>
    <source>
        <strain evidence="1">FMV2238.02</strain>
    </source>
</reference>
<proteinExistence type="predicted"/>
<dbReference type="GeneID" id="49628483"/>
<keyword evidence="2" id="KW-1185">Reference proteome</keyword>
<sequence length="60" mass="6597">MTSVRTAQLLNNGLRLVGQDLKDVLSALANSINPSIEKQILYIMIDRANTGEWLANVGKK</sequence>
<gene>
    <name evidence="1" type="ORF">FMV2238Y02_05320</name>
</gene>
<protein>
    <submittedName>
        <fullName evidence="1">Uncharacterized protein</fullName>
    </submittedName>
</protein>
<dbReference type="EMBL" id="UXEP01000006">
    <property type="protein sequence ID" value="VDC42098.1"/>
    <property type="molecule type" value="Genomic_DNA"/>
</dbReference>